<comment type="caution">
    <text evidence="1">The sequence shown here is derived from an EMBL/GenBank/DDBJ whole genome shotgun (WGS) entry which is preliminary data.</text>
</comment>
<sequence>PERIQQSLAHFIATTAPTAASFNPTAVRRGEATAPMLFTCDALCFMPQIKLLIPRGSNDSYIHCGSNYDQMWRSANAYLNQRLVRGPETTYRYLSAGGFVARVWALRAATPVYYNVMSMVEKRKWWCDNTIWSFVYVWSIWQNPRVSKRLRLPYGMVSLDYNHSFFLAPHKGVDAVPAILHLPGPITQWKRYLLRFMQLTSWAHELNKGSHSFVSGLRHSLSTTLVKVYNTSGHTNYYRFGRICPVKKVTRLDWLTRPQPK</sequence>
<dbReference type="GeneID" id="39989583"/>
<reference evidence="1 2" key="1">
    <citation type="submission" date="2017-03" db="EMBL/GenBank/DDBJ databases">
        <title>An alternative strategy for trypanosome survival in the mammalian bloodstream revealed through genome and transcriptome analysis of the ubiquitous bovine parasite Trypanosoma (Megatrypanum) theileri.</title>
        <authorList>
            <person name="Kelly S."/>
            <person name="Ivens A."/>
            <person name="Mott A."/>
            <person name="O'Neill E."/>
            <person name="Emms D."/>
            <person name="Macleod O."/>
            <person name="Voorheis P."/>
            <person name="Matthews J."/>
            <person name="Matthews K."/>
            <person name="Carrington M."/>
        </authorList>
    </citation>
    <scope>NUCLEOTIDE SEQUENCE [LARGE SCALE GENOMIC DNA]</scope>
    <source>
        <strain evidence="1">Edinburgh</strain>
    </source>
</reference>
<evidence type="ECO:0000313" key="1">
    <source>
        <dbReference type="EMBL" id="ORC84921.1"/>
    </source>
</evidence>
<dbReference type="VEuPathDB" id="TriTrypDB:TM35_000401880"/>
<proteinExistence type="predicted"/>
<dbReference type="EMBL" id="NBCO01000040">
    <property type="protein sequence ID" value="ORC84921.1"/>
    <property type="molecule type" value="Genomic_DNA"/>
</dbReference>
<dbReference type="RefSeq" id="XP_028878987.1">
    <property type="nucleotide sequence ID" value="XM_029029803.1"/>
</dbReference>
<dbReference type="CDD" id="cd22997">
    <property type="entry name" value="GT_LH"/>
    <property type="match status" value="1"/>
</dbReference>
<accession>A0A1X0NJZ9</accession>
<dbReference type="AlphaFoldDB" id="A0A1X0NJZ9"/>
<feature type="non-terminal residue" evidence="1">
    <location>
        <position position="1"/>
    </location>
</feature>
<organism evidence="1 2">
    <name type="scientific">Trypanosoma theileri</name>
    <dbReference type="NCBI Taxonomy" id="67003"/>
    <lineage>
        <taxon>Eukaryota</taxon>
        <taxon>Discoba</taxon>
        <taxon>Euglenozoa</taxon>
        <taxon>Kinetoplastea</taxon>
        <taxon>Metakinetoplastina</taxon>
        <taxon>Trypanosomatida</taxon>
        <taxon>Trypanosomatidae</taxon>
        <taxon>Trypanosoma</taxon>
    </lineage>
</organism>
<dbReference type="Proteomes" id="UP000192257">
    <property type="component" value="Unassembled WGS sequence"/>
</dbReference>
<dbReference type="OrthoDB" id="271034at2759"/>
<evidence type="ECO:0000313" key="2">
    <source>
        <dbReference type="Proteomes" id="UP000192257"/>
    </source>
</evidence>
<protein>
    <submittedName>
        <fullName evidence="1">Expression site-associated gene (ESAG-like) protein</fullName>
    </submittedName>
</protein>
<name>A0A1X0NJZ9_9TRYP</name>
<dbReference type="PANTHER" id="PTHR36587">
    <property type="entry name" value="EXPRESSION SITE-ASSOCIATED GENE 3 (ESAG3)-LIKE PROTEIN"/>
    <property type="match status" value="1"/>
</dbReference>
<keyword evidence="2" id="KW-1185">Reference proteome</keyword>
<dbReference type="PANTHER" id="PTHR36587:SF2">
    <property type="entry name" value="EXPRESSION SITE-ASSOCIATED GENE 3 (ESAG3)-LIKE PROTEIN"/>
    <property type="match status" value="1"/>
</dbReference>
<gene>
    <name evidence="1" type="ORF">TM35_000401880</name>
</gene>